<dbReference type="EMBL" id="AOII01000099">
    <property type="protein sequence ID" value="ELY73195.1"/>
    <property type="molecule type" value="Genomic_DNA"/>
</dbReference>
<sequence length="64" mass="6826">MAGSDYAIAVLPFVAVCGLALATGLQTRALLGETLSVLLWLLVGSLGMLASIAVYDQRRYGIWR</sequence>
<evidence type="ECO:0000313" key="2">
    <source>
        <dbReference type="EMBL" id="ELY73195.1"/>
    </source>
</evidence>
<keyword evidence="1" id="KW-0472">Membrane</keyword>
<gene>
    <name evidence="2" type="ORF">C487_17375</name>
</gene>
<dbReference type="PATRIC" id="fig|1227495.3.peg.3473"/>
<dbReference type="AlphaFoldDB" id="L9YGE6"/>
<comment type="caution">
    <text evidence="2">The sequence shown here is derived from an EMBL/GenBank/DDBJ whole genome shotgun (WGS) entry which is preliminary data.</text>
</comment>
<accession>L9YGE6</accession>
<keyword evidence="1" id="KW-0812">Transmembrane</keyword>
<proteinExistence type="predicted"/>
<reference evidence="2 3" key="1">
    <citation type="journal article" date="2014" name="PLoS Genet.">
        <title>Phylogenetically driven sequencing of extremely halophilic archaea reveals strategies for static and dynamic osmo-response.</title>
        <authorList>
            <person name="Becker E.A."/>
            <person name="Seitzer P.M."/>
            <person name="Tritt A."/>
            <person name="Larsen D."/>
            <person name="Krusor M."/>
            <person name="Yao A.I."/>
            <person name="Wu D."/>
            <person name="Madern D."/>
            <person name="Eisen J.A."/>
            <person name="Darling A.E."/>
            <person name="Facciotti M.T."/>
        </authorList>
    </citation>
    <scope>NUCLEOTIDE SEQUENCE [LARGE SCALE GENOMIC DNA]</scope>
    <source>
        <strain evidence="2 3">DSM 3751</strain>
    </source>
</reference>
<dbReference type="Proteomes" id="UP000011618">
    <property type="component" value="Unassembled WGS sequence"/>
</dbReference>
<evidence type="ECO:0000313" key="3">
    <source>
        <dbReference type="Proteomes" id="UP000011618"/>
    </source>
</evidence>
<feature type="transmembrane region" description="Helical" evidence="1">
    <location>
        <begin position="38"/>
        <end position="55"/>
    </location>
</feature>
<organism evidence="2 3">
    <name type="scientific">Natrinema pallidum DSM 3751</name>
    <dbReference type="NCBI Taxonomy" id="1227495"/>
    <lineage>
        <taxon>Archaea</taxon>
        <taxon>Methanobacteriati</taxon>
        <taxon>Methanobacteriota</taxon>
        <taxon>Stenosarchaea group</taxon>
        <taxon>Halobacteria</taxon>
        <taxon>Halobacteriales</taxon>
        <taxon>Natrialbaceae</taxon>
        <taxon>Natrinema</taxon>
    </lineage>
</organism>
<protein>
    <submittedName>
        <fullName evidence="2">Uncharacterized protein</fullName>
    </submittedName>
</protein>
<keyword evidence="1" id="KW-1133">Transmembrane helix</keyword>
<name>L9YGE6_9EURY</name>
<dbReference type="RefSeq" id="WP_006187014.1">
    <property type="nucleotide sequence ID" value="NZ_AOII01000099.1"/>
</dbReference>
<evidence type="ECO:0000256" key="1">
    <source>
        <dbReference type="SAM" id="Phobius"/>
    </source>
</evidence>